<organism evidence="7 8">
    <name type="scientific">Hermetia illucens</name>
    <name type="common">Black soldier fly</name>
    <dbReference type="NCBI Taxonomy" id="343691"/>
    <lineage>
        <taxon>Eukaryota</taxon>
        <taxon>Metazoa</taxon>
        <taxon>Ecdysozoa</taxon>
        <taxon>Arthropoda</taxon>
        <taxon>Hexapoda</taxon>
        <taxon>Insecta</taxon>
        <taxon>Pterygota</taxon>
        <taxon>Neoptera</taxon>
        <taxon>Endopterygota</taxon>
        <taxon>Diptera</taxon>
        <taxon>Brachycera</taxon>
        <taxon>Stratiomyomorpha</taxon>
        <taxon>Stratiomyidae</taxon>
        <taxon>Hermetiinae</taxon>
        <taxon>Hermetia</taxon>
    </lineage>
</organism>
<dbReference type="GO" id="GO:0008097">
    <property type="term" value="F:5S rRNA binding"/>
    <property type="evidence" value="ECO:0007669"/>
    <property type="project" value="TreeGrafter"/>
</dbReference>
<protein>
    <recommendedName>
        <fullName evidence="2 5">Ribosome biogenesis protein NOP53</fullName>
    </recommendedName>
</protein>
<accession>A0A7R8V1T5</accession>
<comment type="similarity">
    <text evidence="1 5">Belongs to the NOP53 family.</text>
</comment>
<dbReference type="PANTHER" id="PTHR14211">
    <property type="entry name" value="GLIOMA SUPPRESSOR CANDIDATE REGION GENE 2"/>
    <property type="match status" value="1"/>
</dbReference>
<proteinExistence type="inferred from homology"/>
<feature type="region of interest" description="Disordered" evidence="6">
    <location>
        <begin position="70"/>
        <end position="109"/>
    </location>
</feature>
<comment type="function">
    <text evidence="5">May play a role in ribosome biogenesis.</text>
</comment>
<evidence type="ECO:0000256" key="4">
    <source>
        <dbReference type="ARBA" id="ARBA00023242"/>
    </source>
</evidence>
<dbReference type="GO" id="GO:0006364">
    <property type="term" value="P:rRNA processing"/>
    <property type="evidence" value="ECO:0007669"/>
    <property type="project" value="TreeGrafter"/>
</dbReference>
<evidence type="ECO:0000256" key="3">
    <source>
        <dbReference type="ARBA" id="ARBA00022517"/>
    </source>
</evidence>
<evidence type="ECO:0000313" key="8">
    <source>
        <dbReference type="Proteomes" id="UP000594454"/>
    </source>
</evidence>
<evidence type="ECO:0000256" key="6">
    <source>
        <dbReference type="SAM" id="MobiDB-lite"/>
    </source>
</evidence>
<comment type="subcellular location">
    <subcellularLocation>
        <location evidence="5">Nucleus</location>
        <location evidence="5">Nucleolus</location>
    </subcellularLocation>
    <subcellularLocation>
        <location evidence="5">Nucleus</location>
        <location evidence="5">Nucleoplasm</location>
    </subcellularLocation>
</comment>
<feature type="region of interest" description="Disordered" evidence="6">
    <location>
        <begin position="422"/>
        <end position="454"/>
    </location>
</feature>
<name>A0A7R8V1T5_HERIL</name>
<dbReference type="Pfam" id="PF07767">
    <property type="entry name" value="Nop53"/>
    <property type="match status" value="1"/>
</dbReference>
<keyword evidence="4 5" id="KW-0539">Nucleus</keyword>
<evidence type="ECO:0000256" key="1">
    <source>
        <dbReference type="ARBA" id="ARBA00008838"/>
    </source>
</evidence>
<dbReference type="PANTHER" id="PTHR14211:SF7">
    <property type="entry name" value="RIBOSOME BIOGENESIS PROTEIN NOP53"/>
    <property type="match status" value="1"/>
</dbReference>
<keyword evidence="3 5" id="KW-0690">Ribosome biogenesis</keyword>
<sequence>MSGIKKKRVSKKNKASWRKFTDIKDVEDFLEDQRLEERIGKADEKKDDELFTIDTAGGEDKTISVLSLKARRKENAKKPPRSLLALENTSKVQDPIAKRNHVKPRKSGKDVISQVLAGKTSNRITQALRESKRYSLKLRKEKKLKEAKIFRNNLWEEKDELDDHPEFKNQWIEKDLAVYHLHNTGTRLVARPTTADLKTTRARALELPHPGMSYNPSLKDHRDLLNEVLEREGKIIKEEKHLKRVTTDMFSKLTPAERDLEKLKEAASGLNIEGVANSGDEETENPDAEGRLSINPPVQNKKKDRKARRKQREQRELLQERMKLKLEKKKITDIHRLRFLKAEVADEEKKTQEIVKRRKQTAEEKKFKPRRLAKIKFQESDIPVNMVTDLSGNLRNLKTESNVLIDRFKSMQRRNILPPSVDVGTRKRRKIKRFVRSSHKEDPQPIVKKKAGGK</sequence>
<dbReference type="GO" id="GO:0005654">
    <property type="term" value="C:nucleoplasm"/>
    <property type="evidence" value="ECO:0007669"/>
    <property type="project" value="UniProtKB-SubCell"/>
</dbReference>
<reference evidence="7 8" key="1">
    <citation type="submission" date="2020-11" db="EMBL/GenBank/DDBJ databases">
        <authorList>
            <person name="Wallbank WR R."/>
            <person name="Pardo Diaz C."/>
            <person name="Kozak K."/>
            <person name="Martin S."/>
            <person name="Jiggins C."/>
            <person name="Moest M."/>
            <person name="Warren A I."/>
            <person name="Generalovic N T."/>
            <person name="Byers J.R.P. K."/>
            <person name="Montejo-Kovacevich G."/>
            <person name="Yen C E."/>
        </authorList>
    </citation>
    <scope>NUCLEOTIDE SEQUENCE [LARGE SCALE GENOMIC DNA]</scope>
</reference>
<dbReference type="OMA" id="TEKWTHK"/>
<keyword evidence="8" id="KW-1185">Reference proteome</keyword>
<feature type="region of interest" description="Disordered" evidence="6">
    <location>
        <begin position="271"/>
        <end position="314"/>
    </location>
</feature>
<dbReference type="InterPro" id="IPR011687">
    <property type="entry name" value="Nop53/GLTSCR2"/>
</dbReference>
<gene>
    <name evidence="7" type="ORF">HERILL_LOCUS13699</name>
</gene>
<evidence type="ECO:0000313" key="7">
    <source>
        <dbReference type="EMBL" id="CAD7091276.1"/>
    </source>
</evidence>
<dbReference type="OrthoDB" id="5072at2759"/>
<evidence type="ECO:0000256" key="5">
    <source>
        <dbReference type="PIRNR" id="PIRNR017302"/>
    </source>
</evidence>
<feature type="compositionally biased region" description="Basic residues" evidence="6">
    <location>
        <begin position="426"/>
        <end position="437"/>
    </location>
</feature>
<dbReference type="AlphaFoldDB" id="A0A7R8V1T5"/>
<dbReference type="InParanoid" id="A0A7R8V1T5"/>
<evidence type="ECO:0000256" key="2">
    <source>
        <dbReference type="ARBA" id="ARBA00018339"/>
    </source>
</evidence>
<dbReference type="PIRSF" id="PIRSF017302">
    <property type="entry name" value="Gltscr2"/>
    <property type="match status" value="1"/>
</dbReference>
<feature type="compositionally biased region" description="Basic residues" evidence="6">
    <location>
        <begin position="300"/>
        <end position="312"/>
    </location>
</feature>
<feature type="compositionally biased region" description="Basic residues" evidence="6">
    <location>
        <begin position="70"/>
        <end position="80"/>
    </location>
</feature>
<dbReference type="Proteomes" id="UP000594454">
    <property type="component" value="Chromosome 5"/>
</dbReference>
<dbReference type="EMBL" id="LR899013">
    <property type="protein sequence ID" value="CAD7091276.1"/>
    <property type="molecule type" value="Genomic_DNA"/>
</dbReference>
<dbReference type="GO" id="GO:0000027">
    <property type="term" value="P:ribosomal large subunit assembly"/>
    <property type="evidence" value="ECO:0007669"/>
    <property type="project" value="UniProtKB-UniRule"/>
</dbReference>
<dbReference type="GO" id="GO:0005730">
    <property type="term" value="C:nucleolus"/>
    <property type="evidence" value="ECO:0007669"/>
    <property type="project" value="UniProtKB-SubCell"/>
</dbReference>
<dbReference type="FunCoup" id="A0A7R8V1T5">
    <property type="interactions" value="1294"/>
</dbReference>